<evidence type="ECO:0000256" key="5">
    <source>
        <dbReference type="ARBA" id="ARBA00022691"/>
    </source>
</evidence>
<dbReference type="InterPro" id="IPR002052">
    <property type="entry name" value="DNA_methylase_N6_adenine_CS"/>
</dbReference>
<comment type="caution">
    <text evidence="8">The sequence shown here is derived from an EMBL/GenBank/DDBJ whole genome shotgun (WGS) entry which is preliminary data.</text>
</comment>
<dbReference type="SUPFAM" id="SSF53335">
    <property type="entry name" value="S-adenosyl-L-methionine-dependent methyltransferases"/>
    <property type="match status" value="1"/>
</dbReference>
<evidence type="ECO:0000256" key="4">
    <source>
        <dbReference type="ARBA" id="ARBA00022679"/>
    </source>
</evidence>
<dbReference type="PANTHER" id="PTHR30481">
    <property type="entry name" value="DNA ADENINE METHYLASE"/>
    <property type="match status" value="1"/>
</dbReference>
<comment type="catalytic activity">
    <reaction evidence="6 7">
        <text>a 2'-deoxyadenosine in DNA + S-adenosyl-L-methionine = an N(6)-methyl-2'-deoxyadenosine in DNA + S-adenosyl-L-homocysteine + H(+)</text>
        <dbReference type="Rhea" id="RHEA:15197"/>
        <dbReference type="Rhea" id="RHEA-COMP:12418"/>
        <dbReference type="Rhea" id="RHEA-COMP:12419"/>
        <dbReference type="ChEBI" id="CHEBI:15378"/>
        <dbReference type="ChEBI" id="CHEBI:57856"/>
        <dbReference type="ChEBI" id="CHEBI:59789"/>
        <dbReference type="ChEBI" id="CHEBI:90615"/>
        <dbReference type="ChEBI" id="CHEBI:90616"/>
        <dbReference type="EC" id="2.1.1.72"/>
    </reaction>
</comment>
<keyword evidence="4 7" id="KW-0808">Transferase</keyword>
<evidence type="ECO:0000256" key="7">
    <source>
        <dbReference type="RuleBase" id="RU361257"/>
    </source>
</evidence>
<dbReference type="Proteomes" id="UP000235564">
    <property type="component" value="Unassembled WGS sequence"/>
</dbReference>
<keyword evidence="3 7" id="KW-0489">Methyltransferase</keyword>
<comment type="similarity">
    <text evidence="1 7">Belongs to the N(4)/N(6)-methyltransferase family.</text>
</comment>
<keyword evidence="5 7" id="KW-0949">S-adenosyl-L-methionine</keyword>
<dbReference type="GO" id="GO:0009307">
    <property type="term" value="P:DNA restriction-modification system"/>
    <property type="evidence" value="ECO:0007669"/>
    <property type="project" value="InterPro"/>
</dbReference>
<name>A0A2N6QNI3_9BACT</name>
<dbReference type="PIRSF" id="PIRSF000398">
    <property type="entry name" value="M_m6A_EcoRV"/>
    <property type="match status" value="1"/>
</dbReference>
<evidence type="ECO:0000313" key="8">
    <source>
        <dbReference type="EMBL" id="PMC23083.1"/>
    </source>
</evidence>
<dbReference type="EMBL" id="PNGJ01000011">
    <property type="protein sequence ID" value="PMC23083.1"/>
    <property type="molecule type" value="Genomic_DNA"/>
</dbReference>
<dbReference type="Gene3D" id="3.40.50.150">
    <property type="entry name" value="Vaccinia Virus protein VP39"/>
    <property type="match status" value="1"/>
</dbReference>
<sequence>MKKEVNRSPLFYVGDKYKLISEIKTYFPQSINRFIEPFVGGGSVFLNIDAEEFLLNDIDTNVIDIHKFLCSYSKKPNVFFDKLFTLIQSYGLSCSYKEDVIPVSLKKKFVKTYFAKYNKDKYIQLRSDYNDSDRTDMLMLYALLIYGFNHMIRFNGKNDFNLPVGNVDFNQNAYNALVRYFSLTQAKKPKWKSMDFRRFFSRITWREGDFVYLDPPYLITFSEYNKLWNEDTEQSLLALLDEMSGKGIKFAISNVTHYKGRTNELFLEWAKKYNTHSIKSNYISFHDNTIKSFNEVLITNY</sequence>
<evidence type="ECO:0000256" key="3">
    <source>
        <dbReference type="ARBA" id="ARBA00022603"/>
    </source>
</evidence>
<gene>
    <name evidence="8" type="ORF">CJ231_11645</name>
</gene>
<dbReference type="InterPro" id="IPR029063">
    <property type="entry name" value="SAM-dependent_MTases_sf"/>
</dbReference>
<dbReference type="GO" id="GO:0032259">
    <property type="term" value="P:methylation"/>
    <property type="evidence" value="ECO:0007669"/>
    <property type="project" value="UniProtKB-KW"/>
</dbReference>
<proteinExistence type="inferred from homology"/>
<dbReference type="PRINTS" id="PR00505">
    <property type="entry name" value="D12N6MTFRASE"/>
</dbReference>
<evidence type="ECO:0000313" key="9">
    <source>
        <dbReference type="Proteomes" id="UP000235564"/>
    </source>
</evidence>
<evidence type="ECO:0000256" key="2">
    <source>
        <dbReference type="ARBA" id="ARBA00011900"/>
    </source>
</evidence>
<reference evidence="8 9" key="1">
    <citation type="submission" date="2017-09" db="EMBL/GenBank/DDBJ databases">
        <title>Bacterial strain isolated from the female urinary microbiota.</title>
        <authorList>
            <person name="Thomas-White K."/>
            <person name="Kumar N."/>
            <person name="Forster S."/>
            <person name="Putonti C."/>
            <person name="Lawley T."/>
            <person name="Wolfe A.J."/>
        </authorList>
    </citation>
    <scope>NUCLEOTIDE SEQUENCE [LARGE SCALE GENOMIC DNA]</scope>
    <source>
        <strain evidence="8 9">UMB0536</strain>
    </source>
</reference>
<dbReference type="InterPro" id="IPR012263">
    <property type="entry name" value="M_m6A_EcoRV"/>
</dbReference>
<dbReference type="InterPro" id="IPR012327">
    <property type="entry name" value="MeTrfase_D12"/>
</dbReference>
<dbReference type="InterPro" id="IPR023095">
    <property type="entry name" value="Ade_MeTrfase_dom_2"/>
</dbReference>
<dbReference type="RefSeq" id="WP_028896441.1">
    <property type="nucleotide sequence ID" value="NZ_PNGJ01000011.1"/>
</dbReference>
<evidence type="ECO:0000256" key="6">
    <source>
        <dbReference type="ARBA" id="ARBA00047942"/>
    </source>
</evidence>
<dbReference type="GO" id="GO:1904047">
    <property type="term" value="F:S-adenosyl-L-methionine binding"/>
    <property type="evidence" value="ECO:0007669"/>
    <property type="project" value="TreeGrafter"/>
</dbReference>
<dbReference type="GO" id="GO:0009007">
    <property type="term" value="F:site-specific DNA-methyltransferase (adenine-specific) activity"/>
    <property type="evidence" value="ECO:0007669"/>
    <property type="project" value="UniProtKB-UniRule"/>
</dbReference>
<dbReference type="PANTHER" id="PTHR30481:SF3">
    <property type="entry name" value="DNA ADENINE METHYLASE"/>
    <property type="match status" value="1"/>
</dbReference>
<dbReference type="GO" id="GO:0006298">
    <property type="term" value="P:mismatch repair"/>
    <property type="evidence" value="ECO:0007669"/>
    <property type="project" value="TreeGrafter"/>
</dbReference>
<dbReference type="Gene3D" id="1.10.1020.10">
    <property type="entry name" value="Adenine-specific Methyltransferase, Domain 2"/>
    <property type="match status" value="1"/>
</dbReference>
<protein>
    <recommendedName>
        <fullName evidence="2 7">Site-specific DNA-methyltransferase (adenine-specific)</fullName>
        <ecNumber evidence="2 7">2.1.1.72</ecNumber>
    </recommendedName>
</protein>
<dbReference type="EC" id="2.1.1.72" evidence="2 7"/>
<dbReference type="OrthoDB" id="9805629at2"/>
<dbReference type="Pfam" id="PF02086">
    <property type="entry name" value="MethyltransfD12"/>
    <property type="match status" value="1"/>
</dbReference>
<accession>A0A2N6QNI3</accession>
<dbReference type="NCBIfam" id="TIGR00571">
    <property type="entry name" value="dam"/>
    <property type="match status" value="1"/>
</dbReference>
<dbReference type="GO" id="GO:0043565">
    <property type="term" value="F:sequence-specific DNA binding"/>
    <property type="evidence" value="ECO:0007669"/>
    <property type="project" value="TreeGrafter"/>
</dbReference>
<evidence type="ECO:0000256" key="1">
    <source>
        <dbReference type="ARBA" id="ARBA00006594"/>
    </source>
</evidence>
<organism evidence="8 9">
    <name type="scientific">Hoylesella buccalis</name>
    <dbReference type="NCBI Taxonomy" id="28127"/>
    <lineage>
        <taxon>Bacteria</taxon>
        <taxon>Pseudomonadati</taxon>
        <taxon>Bacteroidota</taxon>
        <taxon>Bacteroidia</taxon>
        <taxon>Bacteroidales</taxon>
        <taxon>Prevotellaceae</taxon>
        <taxon>Hoylesella</taxon>
    </lineage>
</organism>
<dbReference type="PROSITE" id="PS00092">
    <property type="entry name" value="N6_MTASE"/>
    <property type="match status" value="1"/>
</dbReference>
<dbReference type="AlphaFoldDB" id="A0A2N6QNI3"/>